<dbReference type="PANTHER" id="PTHR23157">
    <property type="entry name" value="GRIP AND COILED-COIL DOMAIN-CONTAINING PROTEIN 1"/>
    <property type="match status" value="1"/>
</dbReference>
<feature type="compositionally biased region" description="Polar residues" evidence="3">
    <location>
        <begin position="627"/>
        <end position="644"/>
    </location>
</feature>
<organism evidence="5">
    <name type="scientific">Phallusia mammillata</name>
    <dbReference type="NCBI Taxonomy" id="59560"/>
    <lineage>
        <taxon>Eukaryota</taxon>
        <taxon>Metazoa</taxon>
        <taxon>Chordata</taxon>
        <taxon>Tunicata</taxon>
        <taxon>Ascidiacea</taxon>
        <taxon>Phlebobranchia</taxon>
        <taxon>Ascidiidae</taxon>
        <taxon>Phallusia</taxon>
    </lineage>
</organism>
<evidence type="ECO:0000256" key="3">
    <source>
        <dbReference type="SAM" id="MobiDB-lite"/>
    </source>
</evidence>
<dbReference type="Gene3D" id="1.20.5.170">
    <property type="match status" value="1"/>
</dbReference>
<accession>A0A6F9DDS4</accession>
<protein>
    <submittedName>
        <fullName evidence="5">Golgin subfamily A member 1-like</fullName>
    </submittedName>
</protein>
<feature type="region of interest" description="Disordered" evidence="3">
    <location>
        <begin position="1"/>
        <end position="78"/>
    </location>
</feature>
<dbReference type="PANTHER" id="PTHR23157:SF24">
    <property type="entry name" value="GOLGIN SUBFAMILY A MEMBER 1"/>
    <property type="match status" value="1"/>
</dbReference>
<feature type="coiled-coil region" evidence="2">
    <location>
        <begin position="104"/>
        <end position="307"/>
    </location>
</feature>
<dbReference type="EMBL" id="LR785519">
    <property type="protein sequence ID" value="CAB3250165.1"/>
    <property type="molecule type" value="mRNA"/>
</dbReference>
<reference evidence="5" key="1">
    <citation type="submission" date="2020-04" db="EMBL/GenBank/DDBJ databases">
        <authorList>
            <person name="Neveu A P."/>
        </authorList>
    </citation>
    <scope>NUCLEOTIDE SEQUENCE</scope>
    <source>
        <tissue evidence="5">Whole embryo</tissue>
    </source>
</reference>
<sequence length="907" mass="104250">MFKKLRQRLETEEATSPGKDGTNGTPNMSRRYDEGRRPSNSSAARGRITASNLFRSDSLSSLNGSENEMPTDSSSKEDLYTMLMNRTTQVKRMEVKLAEYGQSLKERTKECEKLSSALEKQQDNALRKLNELNDTYSKDKDRYETTICRLEESESSLSNTKTVLEEENERLKSALDDWEKQKEEFNQTKTEFYEKRDNSEELHDLQRQEMAKLKHMLMNSEKESKRLQIGLDEHMADLIQTREKNDELEAILRKNTEDLKVKESALREIENERNKLKDDKEKNESLIKKLTSNNNNLKDKLSCLALDLQKTRSSLSTVENRHSSLSEKYDSLKHSCEAVMSKSKTESEERQSLIDHLQSKLQLMEKRSGTHKLPQDEQMQAFLAERAALETKLEESHQQLVNIKSTWSDKINHLENQVSHLNSKIAEDCQEISQKTSQLKESQEKIASLTGEIATLKEDADDLTSHNETYLQQVAELEAKLIEKQTLHDIELGKSAKLQSELEEKLCDKRKSHLLDIEKFDKTLLEQTEDIANLKASHCLEINAYMEKMTSLEEEIKKLQEDLENKNSEISSRERINSEMAISLEEVRSDREDLKKKVAQMEENLNSNIQLLEESKNTEEQLREELSSTQGELSMTQQQLSDVTQRFDEAQAELSKKSEGLLQSHDSSQQKEETLRNLELKVEDLQSHLGSRTEELMHCKEEIANLKNNQAEEGEEVKMLRIEKSTLEDRVLEKDRSLKLNQQRLVDLKKALQKELNKQGAATSVDRSRSERRRSSSRPGKGSLAASNDTTNHRTVAHENGVTPEAVVDPIPSLLAGDMALDDPSLNDGQRDVVIKYLKHVVLRFLSCGQSEAQQLVKAISMILKFTKDEENLVKEVLEYRTSWFGSRPSTKNVIKPSFKGKSRHKR</sequence>
<evidence type="ECO:0000256" key="2">
    <source>
        <dbReference type="SAM" id="Coils"/>
    </source>
</evidence>
<evidence type="ECO:0000259" key="4">
    <source>
        <dbReference type="PROSITE" id="PS50913"/>
    </source>
</evidence>
<dbReference type="AlphaFoldDB" id="A0A6F9DDS4"/>
<feature type="compositionally biased region" description="Polar residues" evidence="3">
    <location>
        <begin position="785"/>
        <end position="794"/>
    </location>
</feature>
<dbReference type="Gene3D" id="1.10.220.60">
    <property type="entry name" value="GRIP domain"/>
    <property type="match status" value="1"/>
</dbReference>
<evidence type="ECO:0000313" key="5">
    <source>
        <dbReference type="EMBL" id="CAB3250165.1"/>
    </source>
</evidence>
<feature type="compositionally biased region" description="Basic and acidic residues" evidence="3">
    <location>
        <begin position="645"/>
        <end position="659"/>
    </location>
</feature>
<feature type="region of interest" description="Disordered" evidence="3">
    <location>
        <begin position="624"/>
        <end position="673"/>
    </location>
</feature>
<gene>
    <name evidence="5" type="primary">Golga1</name>
</gene>
<keyword evidence="1 2" id="KW-0175">Coiled coil</keyword>
<dbReference type="GO" id="GO:0005794">
    <property type="term" value="C:Golgi apparatus"/>
    <property type="evidence" value="ECO:0007669"/>
    <property type="project" value="TreeGrafter"/>
</dbReference>
<dbReference type="InterPro" id="IPR051952">
    <property type="entry name" value="Golgi-autophagy_related"/>
</dbReference>
<name>A0A6F9DDS4_9ASCI</name>
<feature type="compositionally biased region" description="Polar residues" evidence="3">
    <location>
        <begin position="38"/>
        <end position="73"/>
    </location>
</feature>
<dbReference type="PROSITE" id="PS50913">
    <property type="entry name" value="GRIP"/>
    <property type="match status" value="1"/>
</dbReference>
<proteinExistence type="evidence at transcript level"/>
<dbReference type="Pfam" id="PF01465">
    <property type="entry name" value="GRIP"/>
    <property type="match status" value="1"/>
</dbReference>
<feature type="region of interest" description="Disordered" evidence="3">
    <location>
        <begin position="756"/>
        <end position="797"/>
    </location>
</feature>
<dbReference type="SMART" id="SM00755">
    <property type="entry name" value="Grip"/>
    <property type="match status" value="1"/>
</dbReference>
<feature type="domain" description="GRIP" evidence="4">
    <location>
        <begin position="828"/>
        <end position="877"/>
    </location>
</feature>
<dbReference type="InterPro" id="IPR000237">
    <property type="entry name" value="GRIP_dom"/>
</dbReference>
<feature type="coiled-coil region" evidence="2">
    <location>
        <begin position="379"/>
        <end position="487"/>
    </location>
</feature>
<evidence type="ECO:0000256" key="1">
    <source>
        <dbReference type="ARBA" id="ARBA00023054"/>
    </source>
</evidence>